<evidence type="ECO:0000313" key="3">
    <source>
        <dbReference type="Proteomes" id="UP000521872"/>
    </source>
</evidence>
<dbReference type="AlphaFoldDB" id="A0A8H4QGE0"/>
<comment type="caution">
    <text evidence="2">The sequence shown here is derived from an EMBL/GenBank/DDBJ whole genome shotgun (WGS) entry which is preliminary data.</text>
</comment>
<protein>
    <submittedName>
        <fullName evidence="2">Uncharacterized protein</fullName>
    </submittedName>
</protein>
<organism evidence="2 3">
    <name type="scientific">Agrocybe pediades</name>
    <dbReference type="NCBI Taxonomy" id="84607"/>
    <lineage>
        <taxon>Eukaryota</taxon>
        <taxon>Fungi</taxon>
        <taxon>Dikarya</taxon>
        <taxon>Basidiomycota</taxon>
        <taxon>Agaricomycotina</taxon>
        <taxon>Agaricomycetes</taxon>
        <taxon>Agaricomycetidae</taxon>
        <taxon>Agaricales</taxon>
        <taxon>Agaricineae</taxon>
        <taxon>Strophariaceae</taxon>
        <taxon>Agrocybe</taxon>
    </lineage>
</organism>
<evidence type="ECO:0000313" key="2">
    <source>
        <dbReference type="EMBL" id="KAF4609907.1"/>
    </source>
</evidence>
<dbReference type="Proteomes" id="UP000521872">
    <property type="component" value="Unassembled WGS sequence"/>
</dbReference>
<proteinExistence type="predicted"/>
<evidence type="ECO:0000256" key="1">
    <source>
        <dbReference type="SAM" id="MobiDB-lite"/>
    </source>
</evidence>
<feature type="compositionally biased region" description="Acidic residues" evidence="1">
    <location>
        <begin position="385"/>
        <end position="400"/>
    </location>
</feature>
<keyword evidence="3" id="KW-1185">Reference proteome</keyword>
<dbReference type="Gene3D" id="2.60.34.10">
    <property type="entry name" value="Substrate Binding Domain Of DNAk, Chain A, domain 1"/>
    <property type="match status" value="1"/>
</dbReference>
<name>A0A8H4QGE0_9AGAR</name>
<dbReference type="EMBL" id="JAACJL010000059">
    <property type="protein sequence ID" value="KAF4609907.1"/>
    <property type="molecule type" value="Genomic_DNA"/>
</dbReference>
<gene>
    <name evidence="2" type="ORF">D9613_010272</name>
</gene>
<dbReference type="SUPFAM" id="SSF100920">
    <property type="entry name" value="Heat shock protein 70kD (HSP70), peptide-binding domain"/>
    <property type="match status" value="1"/>
</dbReference>
<reference evidence="2 3" key="1">
    <citation type="submission" date="2019-12" db="EMBL/GenBank/DDBJ databases">
        <authorList>
            <person name="Floudas D."/>
            <person name="Bentzer J."/>
            <person name="Ahren D."/>
            <person name="Johansson T."/>
            <person name="Persson P."/>
            <person name="Tunlid A."/>
        </authorList>
    </citation>
    <scope>NUCLEOTIDE SEQUENCE [LARGE SCALE GENOMIC DNA]</scope>
    <source>
        <strain evidence="2 3">CBS 102.39</strain>
    </source>
</reference>
<feature type="region of interest" description="Disordered" evidence="1">
    <location>
        <begin position="379"/>
        <end position="400"/>
    </location>
</feature>
<sequence>MAFAGIAIAPAGNDYHVSVSLVSSSDGSVIGTRSSPVPTPISSLAKTIESLFSEIDKVKVEKYAFTLSPSLAADRVYEVVKATEGLEETIGVSPRPTSLFGEAYVVGHLIKDSSDELLFVDFISPTDFSVSFVQGIDKEGKREWKLLHQAKVSLGDASVSPASARKSNNLHVLKQAISYRRTKESIHKVIINNIPSEFDAASDIESTISTEYPDAPITKITTDSVAEAAALTVYAEHIQPPRGRILAQYGMIVPVSIASASGSIIPLVPANYRIPCDETIIVTNSKDNQESATIRLLLGNLLVADENIEREVIVFNGLKPLPKGQARITIHFEVSHRDGRREMATVTVSQEGGPSKSYIFPRFLNDGDLPDDLDAYQVENKKDDDDAESDPEEVTGELPE</sequence>
<dbReference type="InterPro" id="IPR029047">
    <property type="entry name" value="HSP70_peptide-bd_sf"/>
</dbReference>
<accession>A0A8H4QGE0</accession>